<dbReference type="AlphaFoldDB" id="A0AAV3PB45"/>
<organism evidence="1 2">
    <name type="scientific">Lithospermum erythrorhizon</name>
    <name type="common">Purple gromwell</name>
    <name type="synonym">Lithospermum officinale var. erythrorhizon</name>
    <dbReference type="NCBI Taxonomy" id="34254"/>
    <lineage>
        <taxon>Eukaryota</taxon>
        <taxon>Viridiplantae</taxon>
        <taxon>Streptophyta</taxon>
        <taxon>Embryophyta</taxon>
        <taxon>Tracheophyta</taxon>
        <taxon>Spermatophyta</taxon>
        <taxon>Magnoliopsida</taxon>
        <taxon>eudicotyledons</taxon>
        <taxon>Gunneridae</taxon>
        <taxon>Pentapetalae</taxon>
        <taxon>asterids</taxon>
        <taxon>lamiids</taxon>
        <taxon>Boraginales</taxon>
        <taxon>Boraginaceae</taxon>
        <taxon>Boraginoideae</taxon>
        <taxon>Lithospermeae</taxon>
        <taxon>Lithospermum</taxon>
    </lineage>
</organism>
<gene>
    <name evidence="1" type="ORF">LIER_36752</name>
</gene>
<keyword evidence="2" id="KW-1185">Reference proteome</keyword>
<dbReference type="Proteomes" id="UP001454036">
    <property type="component" value="Unassembled WGS sequence"/>
</dbReference>
<evidence type="ECO:0000313" key="1">
    <source>
        <dbReference type="EMBL" id="GAA0148561.1"/>
    </source>
</evidence>
<protein>
    <submittedName>
        <fullName evidence="1">Uncharacterized protein</fullName>
    </submittedName>
</protein>
<dbReference type="EMBL" id="BAABME010017048">
    <property type="protein sequence ID" value="GAA0148561.1"/>
    <property type="molecule type" value="Genomic_DNA"/>
</dbReference>
<proteinExistence type="predicted"/>
<accession>A0AAV3PB45</accession>
<comment type="caution">
    <text evidence="1">The sequence shown here is derived from an EMBL/GenBank/DDBJ whole genome shotgun (WGS) entry which is preliminary data.</text>
</comment>
<evidence type="ECO:0000313" key="2">
    <source>
        <dbReference type="Proteomes" id="UP001454036"/>
    </source>
</evidence>
<sequence>MEGVRLEAGHYSLGIGRFWPLGFAELARFAAWKICCLVDIVADGGGGGLSGMFYAKFRRHGSRVLSDKIGGFSDGII</sequence>
<name>A0AAV3PB45_LITER</name>
<reference evidence="1 2" key="1">
    <citation type="submission" date="2024-01" db="EMBL/GenBank/DDBJ databases">
        <title>The complete chloroplast genome sequence of Lithospermum erythrorhizon: insights into the phylogenetic relationship among Boraginaceae species and the maternal lineages of purple gromwells.</title>
        <authorList>
            <person name="Okada T."/>
            <person name="Watanabe K."/>
        </authorList>
    </citation>
    <scope>NUCLEOTIDE SEQUENCE [LARGE SCALE GENOMIC DNA]</scope>
</reference>